<evidence type="ECO:0000313" key="1">
    <source>
        <dbReference type="EMBL" id="KAL0183748.1"/>
    </source>
</evidence>
<organism evidence="1 2">
    <name type="scientific">Cirrhinus mrigala</name>
    <name type="common">Mrigala</name>
    <dbReference type="NCBI Taxonomy" id="683832"/>
    <lineage>
        <taxon>Eukaryota</taxon>
        <taxon>Metazoa</taxon>
        <taxon>Chordata</taxon>
        <taxon>Craniata</taxon>
        <taxon>Vertebrata</taxon>
        <taxon>Euteleostomi</taxon>
        <taxon>Actinopterygii</taxon>
        <taxon>Neopterygii</taxon>
        <taxon>Teleostei</taxon>
        <taxon>Ostariophysi</taxon>
        <taxon>Cypriniformes</taxon>
        <taxon>Cyprinidae</taxon>
        <taxon>Labeoninae</taxon>
        <taxon>Labeonini</taxon>
        <taxon>Cirrhinus</taxon>
    </lineage>
</organism>
<accession>A0ABD0QC28</accession>
<comment type="caution">
    <text evidence="1">The sequence shown here is derived from an EMBL/GenBank/DDBJ whole genome shotgun (WGS) entry which is preliminary data.</text>
</comment>
<keyword evidence="2" id="KW-1185">Reference proteome</keyword>
<gene>
    <name evidence="1" type="ORF">M9458_019444</name>
</gene>
<sequence length="55" mass="5912">SDDVGVVELSHDAGFAEEVPPLFLGVSGFERLDGHTDLLLRRQLQSAAAHLSKLP</sequence>
<dbReference type="Proteomes" id="UP001529510">
    <property type="component" value="Unassembled WGS sequence"/>
</dbReference>
<dbReference type="AlphaFoldDB" id="A0ABD0QC28"/>
<reference evidence="1 2" key="1">
    <citation type="submission" date="2024-05" db="EMBL/GenBank/DDBJ databases">
        <title>Genome sequencing and assembly of Indian major carp, Cirrhinus mrigala (Hamilton, 1822).</title>
        <authorList>
            <person name="Mohindra V."/>
            <person name="Chowdhury L.M."/>
            <person name="Lal K."/>
            <person name="Jena J.K."/>
        </authorList>
    </citation>
    <scope>NUCLEOTIDE SEQUENCE [LARGE SCALE GENOMIC DNA]</scope>
    <source>
        <strain evidence="1">CM1030</strain>
        <tissue evidence="1">Blood</tissue>
    </source>
</reference>
<feature type="non-terminal residue" evidence="1">
    <location>
        <position position="55"/>
    </location>
</feature>
<name>A0ABD0QC28_CIRMR</name>
<evidence type="ECO:0000313" key="2">
    <source>
        <dbReference type="Proteomes" id="UP001529510"/>
    </source>
</evidence>
<proteinExistence type="predicted"/>
<protein>
    <submittedName>
        <fullName evidence="1">Uncharacterized protein</fullName>
    </submittedName>
</protein>
<feature type="non-terminal residue" evidence="1">
    <location>
        <position position="1"/>
    </location>
</feature>
<dbReference type="EMBL" id="JAMKFB020000009">
    <property type="protein sequence ID" value="KAL0183748.1"/>
    <property type="molecule type" value="Genomic_DNA"/>
</dbReference>